<protein>
    <submittedName>
        <fullName evidence="2">Uncharacterized protein</fullName>
    </submittedName>
</protein>
<evidence type="ECO:0000313" key="3">
    <source>
        <dbReference type="Proteomes" id="UP001251217"/>
    </source>
</evidence>
<feature type="region of interest" description="Disordered" evidence="1">
    <location>
        <begin position="1"/>
        <end position="26"/>
    </location>
</feature>
<comment type="caution">
    <text evidence="2">The sequence shown here is derived from an EMBL/GenBank/DDBJ whole genome shotgun (WGS) entry which is preliminary data.</text>
</comment>
<accession>A0ABU1XMH4</accession>
<dbReference type="Proteomes" id="UP001251217">
    <property type="component" value="Unassembled WGS sequence"/>
</dbReference>
<evidence type="ECO:0000256" key="1">
    <source>
        <dbReference type="SAM" id="MobiDB-lite"/>
    </source>
</evidence>
<feature type="compositionally biased region" description="Polar residues" evidence="1">
    <location>
        <begin position="118"/>
        <end position="133"/>
    </location>
</feature>
<reference evidence="2 3" key="1">
    <citation type="submission" date="2023-07" db="EMBL/GenBank/DDBJ databases">
        <title>Sorghum-associated microbial communities from plants grown in Nebraska, USA.</title>
        <authorList>
            <person name="Schachtman D."/>
        </authorList>
    </citation>
    <scope>NUCLEOTIDE SEQUENCE [LARGE SCALE GENOMIC DNA]</scope>
    <source>
        <strain evidence="2 3">4272</strain>
    </source>
</reference>
<gene>
    <name evidence="2" type="ORF">J2W56_005521</name>
</gene>
<organism evidence="2 3">
    <name type="scientific">Nocardia kruczakiae</name>
    <dbReference type="NCBI Taxonomy" id="261477"/>
    <lineage>
        <taxon>Bacteria</taxon>
        <taxon>Bacillati</taxon>
        <taxon>Actinomycetota</taxon>
        <taxon>Actinomycetes</taxon>
        <taxon>Mycobacteriales</taxon>
        <taxon>Nocardiaceae</taxon>
        <taxon>Nocardia</taxon>
    </lineage>
</organism>
<dbReference type="EMBL" id="JAVDWW010000010">
    <property type="protein sequence ID" value="MDR7171760.1"/>
    <property type="molecule type" value="Genomic_DNA"/>
</dbReference>
<feature type="compositionally biased region" description="Polar residues" evidence="1">
    <location>
        <begin position="1"/>
        <end position="20"/>
    </location>
</feature>
<feature type="region of interest" description="Disordered" evidence="1">
    <location>
        <begin position="90"/>
        <end position="133"/>
    </location>
</feature>
<name>A0ABU1XMH4_9NOCA</name>
<proteinExistence type="predicted"/>
<dbReference type="RefSeq" id="WP_310406684.1">
    <property type="nucleotide sequence ID" value="NZ_JAVDWW010000010.1"/>
</dbReference>
<keyword evidence="3" id="KW-1185">Reference proteome</keyword>
<sequence length="133" mass="14658">MMGHFSTSKALTADTQSGEVRSSHECRHTTVDGIEVSWRVVDHAVRVRAIREVAGRTLMSYRGPDYPDLGQAEELWPRLSALWNAVREELRLTNPEETSQEPPAPGHAGPVETRPGESLSNSTIRRPTGGNVT</sequence>
<evidence type="ECO:0000313" key="2">
    <source>
        <dbReference type="EMBL" id="MDR7171760.1"/>
    </source>
</evidence>